<evidence type="ECO:0000256" key="2">
    <source>
        <dbReference type="SAM" id="SignalP"/>
    </source>
</evidence>
<dbReference type="Pfam" id="PF13505">
    <property type="entry name" value="OMP_b-brl"/>
    <property type="match status" value="1"/>
</dbReference>
<dbReference type="Gene3D" id="2.40.160.20">
    <property type="match status" value="1"/>
</dbReference>
<keyword evidence="1 2" id="KW-0732">Signal</keyword>
<accession>A0ABT4JXW3</accession>
<reference evidence="4" key="1">
    <citation type="submission" date="2022-12" db="EMBL/GenBank/DDBJ databases">
        <title>Marinomonas 15G1-11 sp. nov, isolated from marine algae.</title>
        <authorList>
            <person name="Butt M."/>
            <person name="Choi D.G."/>
            <person name="Kim J.M."/>
            <person name="Lee J.K."/>
            <person name="Baek J.H."/>
            <person name="Jeon C.O."/>
        </authorList>
    </citation>
    <scope>NUCLEOTIDE SEQUENCE</scope>
    <source>
        <strain evidence="4">15G1-11</strain>
    </source>
</reference>
<protein>
    <submittedName>
        <fullName evidence="4">Outer membrane beta-barrel protein</fullName>
    </submittedName>
</protein>
<evidence type="ECO:0000313" key="5">
    <source>
        <dbReference type="Proteomes" id="UP001149719"/>
    </source>
</evidence>
<dbReference type="InterPro" id="IPR027385">
    <property type="entry name" value="Beta-barrel_OMP"/>
</dbReference>
<sequence length="168" mass="18466">MFKKLLITSSLIALSTVASADSYLRGSMGQTDYENWGYKDTSYGVSIADKYNEYIGAELSYHDLGTLENTVFTSVQTFEVEGFNLSVVGFIPVNDRLDLFGKVGVFNWDSTLNNGAGTVLRKDGRDVSAGIGAVYRFGDYLGVALEYQRFELDSVSAENISLGLNIEF</sequence>
<evidence type="ECO:0000313" key="4">
    <source>
        <dbReference type="EMBL" id="MCZ2723169.1"/>
    </source>
</evidence>
<keyword evidence="5" id="KW-1185">Reference proteome</keyword>
<dbReference type="SUPFAM" id="SSF56925">
    <property type="entry name" value="OMPA-like"/>
    <property type="match status" value="1"/>
</dbReference>
<evidence type="ECO:0000256" key="1">
    <source>
        <dbReference type="ARBA" id="ARBA00022729"/>
    </source>
</evidence>
<dbReference type="Proteomes" id="UP001149719">
    <property type="component" value="Unassembled WGS sequence"/>
</dbReference>
<gene>
    <name evidence="4" type="ORF">O1D97_16505</name>
</gene>
<feature type="domain" description="Outer membrane protein beta-barrel" evidence="3">
    <location>
        <begin position="9"/>
        <end position="168"/>
    </location>
</feature>
<comment type="caution">
    <text evidence="4">The sequence shown here is derived from an EMBL/GenBank/DDBJ whole genome shotgun (WGS) entry which is preliminary data.</text>
</comment>
<feature type="chain" id="PRO_5046822013" evidence="2">
    <location>
        <begin position="21"/>
        <end position="168"/>
    </location>
</feature>
<proteinExistence type="predicted"/>
<dbReference type="InterPro" id="IPR011250">
    <property type="entry name" value="OMP/PagP_B-barrel"/>
</dbReference>
<evidence type="ECO:0000259" key="3">
    <source>
        <dbReference type="Pfam" id="PF13505"/>
    </source>
</evidence>
<name>A0ABT4JXW3_9GAMM</name>
<dbReference type="RefSeq" id="WP_269127263.1">
    <property type="nucleotide sequence ID" value="NZ_JAPUBN010000020.1"/>
</dbReference>
<dbReference type="EMBL" id="JAPUBN010000020">
    <property type="protein sequence ID" value="MCZ2723169.1"/>
    <property type="molecule type" value="Genomic_DNA"/>
</dbReference>
<organism evidence="4 5">
    <name type="scientific">Marinomonas phaeophyticola</name>
    <dbReference type="NCBI Taxonomy" id="3004091"/>
    <lineage>
        <taxon>Bacteria</taxon>
        <taxon>Pseudomonadati</taxon>
        <taxon>Pseudomonadota</taxon>
        <taxon>Gammaproteobacteria</taxon>
        <taxon>Oceanospirillales</taxon>
        <taxon>Oceanospirillaceae</taxon>
        <taxon>Marinomonas</taxon>
    </lineage>
</organism>
<feature type="signal peptide" evidence="2">
    <location>
        <begin position="1"/>
        <end position="20"/>
    </location>
</feature>